<dbReference type="AlphaFoldDB" id="A0A9W7ZZC6"/>
<name>A0A9W7ZZC6_9FUNG</name>
<accession>A0A9W7ZZC6</accession>
<protein>
    <submittedName>
        <fullName evidence="2">Uncharacterized protein</fullName>
    </submittedName>
</protein>
<sequence length="319" mass="35419">MTIQDWHEPLATFLDRLGLQQTTDTLRVELLTFSTRRNQAIVLDELQRLQAALGTFLGTSSTQPAPCQTEQPAAGSSPTSAAAAAIAIDKVKATTQNSAPAKRAADESNQQQQQQPPQQPRDATTQPTLRHLESDLVQVRADAADIDDRIDHFRALKRREINASNEQEFFRPETHRQHPHHLSCARVDMSGVNRSIQMKQEIVNNEDGPLMQSVTTTITTAMETTAGGETAGDTRTVRRPAEPLPTAEGPDRPYSGLEERLDNLREHLGVKFTADRGASVYERVKALEDRLLLLERELPEWSLENFAPSSDAIIDDLSM</sequence>
<organism evidence="2 3">
    <name type="scientific">Tieghemiomyces parasiticus</name>
    <dbReference type="NCBI Taxonomy" id="78921"/>
    <lineage>
        <taxon>Eukaryota</taxon>
        <taxon>Fungi</taxon>
        <taxon>Fungi incertae sedis</taxon>
        <taxon>Zoopagomycota</taxon>
        <taxon>Kickxellomycotina</taxon>
        <taxon>Dimargaritomycetes</taxon>
        <taxon>Dimargaritales</taxon>
        <taxon>Dimargaritaceae</taxon>
        <taxon>Tieghemiomyces</taxon>
    </lineage>
</organism>
<feature type="region of interest" description="Disordered" evidence="1">
    <location>
        <begin position="59"/>
        <end position="81"/>
    </location>
</feature>
<proteinExistence type="predicted"/>
<feature type="region of interest" description="Disordered" evidence="1">
    <location>
        <begin position="223"/>
        <end position="255"/>
    </location>
</feature>
<evidence type="ECO:0000256" key="1">
    <source>
        <dbReference type="SAM" id="MobiDB-lite"/>
    </source>
</evidence>
<feature type="compositionally biased region" description="Polar residues" evidence="1">
    <location>
        <begin position="59"/>
        <end position="71"/>
    </location>
</feature>
<feature type="region of interest" description="Disordered" evidence="1">
    <location>
        <begin position="95"/>
        <end position="125"/>
    </location>
</feature>
<gene>
    <name evidence="2" type="ORF">IWQ60_008300</name>
</gene>
<evidence type="ECO:0000313" key="3">
    <source>
        <dbReference type="Proteomes" id="UP001150569"/>
    </source>
</evidence>
<dbReference type="Proteomes" id="UP001150569">
    <property type="component" value="Unassembled WGS sequence"/>
</dbReference>
<reference evidence="2" key="1">
    <citation type="submission" date="2022-07" db="EMBL/GenBank/DDBJ databases">
        <title>Phylogenomic reconstructions and comparative analyses of Kickxellomycotina fungi.</title>
        <authorList>
            <person name="Reynolds N.K."/>
            <person name="Stajich J.E."/>
            <person name="Barry K."/>
            <person name="Grigoriev I.V."/>
            <person name="Crous P."/>
            <person name="Smith M.E."/>
        </authorList>
    </citation>
    <scope>NUCLEOTIDE SEQUENCE</scope>
    <source>
        <strain evidence="2">RSA 861</strain>
    </source>
</reference>
<feature type="compositionally biased region" description="Low complexity" evidence="1">
    <location>
        <begin position="223"/>
        <end position="234"/>
    </location>
</feature>
<evidence type="ECO:0000313" key="2">
    <source>
        <dbReference type="EMBL" id="KAJ1915854.1"/>
    </source>
</evidence>
<keyword evidence="3" id="KW-1185">Reference proteome</keyword>
<dbReference type="EMBL" id="JANBPT010000610">
    <property type="protein sequence ID" value="KAJ1915854.1"/>
    <property type="molecule type" value="Genomic_DNA"/>
</dbReference>
<dbReference type="OrthoDB" id="5531344at2759"/>
<comment type="caution">
    <text evidence="2">The sequence shown here is derived from an EMBL/GenBank/DDBJ whole genome shotgun (WGS) entry which is preliminary data.</text>
</comment>